<dbReference type="Proteomes" id="UP000510682">
    <property type="component" value="Chromosome"/>
</dbReference>
<dbReference type="RefSeq" id="WP_180916712.1">
    <property type="nucleotide sequence ID" value="NZ_CP059165.1"/>
</dbReference>
<dbReference type="EMBL" id="CP059165">
    <property type="protein sequence ID" value="QLL08112.1"/>
    <property type="molecule type" value="Genomic_DNA"/>
</dbReference>
<organism evidence="1 2">
    <name type="scientific">Mycobacterium vicinigordonae</name>
    <dbReference type="NCBI Taxonomy" id="1719132"/>
    <lineage>
        <taxon>Bacteria</taxon>
        <taxon>Bacillati</taxon>
        <taxon>Actinomycetota</taxon>
        <taxon>Actinomycetes</taxon>
        <taxon>Mycobacteriales</taxon>
        <taxon>Mycobacteriaceae</taxon>
        <taxon>Mycobacterium</taxon>
    </lineage>
</organism>
<sequence>MTTTDARLDPLAASLAVLLKRPLTELYALLWRAGVLEVGTRAYRDELSDRSTPVYQRRLSS</sequence>
<evidence type="ECO:0000313" key="2">
    <source>
        <dbReference type="Proteomes" id="UP000510682"/>
    </source>
</evidence>
<reference evidence="1" key="1">
    <citation type="submission" date="2020-07" db="EMBL/GenBank/DDBJ databases">
        <title>Description of Mycobacterium gordonae subsp. intergordonae subsp.nov. and Mycobacterium gordonae subsp. gordonae subsp. nov.</title>
        <authorList>
            <person name="Huang H."/>
        </authorList>
    </citation>
    <scope>NUCLEOTIDE SEQUENCE [LARGE SCALE GENOMIC DNA]</scope>
    <source>
        <strain evidence="1">24T</strain>
    </source>
</reference>
<dbReference type="KEGG" id="mgor:H0P51_03790"/>
<name>A0A7D6HV11_9MYCO</name>
<proteinExistence type="predicted"/>
<accession>A0A7D6HV11</accession>
<evidence type="ECO:0000313" key="1">
    <source>
        <dbReference type="EMBL" id="QLL08112.1"/>
    </source>
</evidence>
<dbReference type="AlphaFoldDB" id="A0A7D6HV11"/>
<protein>
    <submittedName>
        <fullName evidence="1">Uncharacterized protein</fullName>
    </submittedName>
</protein>
<gene>
    <name evidence="1" type="ORF">H0P51_03790</name>
</gene>
<dbReference type="NCBIfam" id="NF040653">
    <property type="entry name" value="Rv1535_dom"/>
    <property type="match status" value="1"/>
</dbReference>
<reference evidence="1" key="2">
    <citation type="submission" date="2020-07" db="EMBL/GenBank/DDBJ databases">
        <authorList>
            <person name="Yu X."/>
        </authorList>
    </citation>
    <scope>NUCLEOTIDE SEQUENCE [LARGE SCALE GENOMIC DNA]</scope>
    <source>
        <strain evidence="1">24T</strain>
    </source>
</reference>
<keyword evidence="2" id="KW-1185">Reference proteome</keyword>